<dbReference type="EMBL" id="UINC01159398">
    <property type="protein sequence ID" value="SVD57461.1"/>
    <property type="molecule type" value="Genomic_DNA"/>
</dbReference>
<evidence type="ECO:0000313" key="2">
    <source>
        <dbReference type="EMBL" id="SVD57461.1"/>
    </source>
</evidence>
<dbReference type="AlphaFoldDB" id="A0A382WH84"/>
<protein>
    <recommendedName>
        <fullName evidence="1">SHSP domain-containing protein</fullName>
    </recommendedName>
</protein>
<accession>A0A382WH84</accession>
<dbReference type="SUPFAM" id="SSF49764">
    <property type="entry name" value="HSP20-like chaperones"/>
    <property type="match status" value="1"/>
</dbReference>
<sequence length="147" mass="16561">MLTTNALSVFPTHKQFEQALGLSVGFDSVFNRLFECNQQNQSSGYPPYNLKKDGDQYIIELAVAGLSEKDIKVHVEDKVLTVSSDTEKSDEAYLHQGIARRSFKRSWTLADDMIVHDATMTSGMLIISLERIVPEEKKARQIPIVTK</sequence>
<dbReference type="Pfam" id="PF00011">
    <property type="entry name" value="HSP20"/>
    <property type="match status" value="1"/>
</dbReference>
<dbReference type="Gene3D" id="2.60.40.790">
    <property type="match status" value="1"/>
</dbReference>
<dbReference type="PANTHER" id="PTHR47062">
    <property type="match status" value="1"/>
</dbReference>
<name>A0A382WH84_9ZZZZ</name>
<dbReference type="InterPro" id="IPR002068">
    <property type="entry name" value="A-crystallin/Hsp20_dom"/>
</dbReference>
<organism evidence="2">
    <name type="scientific">marine metagenome</name>
    <dbReference type="NCBI Taxonomy" id="408172"/>
    <lineage>
        <taxon>unclassified sequences</taxon>
        <taxon>metagenomes</taxon>
        <taxon>ecological metagenomes</taxon>
    </lineage>
</organism>
<dbReference type="PANTHER" id="PTHR47062:SF1">
    <property type="entry name" value="SMALL HEAT SHOCK PROTEIN IBPA"/>
    <property type="match status" value="1"/>
</dbReference>
<dbReference type="PROSITE" id="PS01031">
    <property type="entry name" value="SHSP"/>
    <property type="match status" value="1"/>
</dbReference>
<proteinExistence type="predicted"/>
<evidence type="ECO:0000259" key="1">
    <source>
        <dbReference type="PROSITE" id="PS01031"/>
    </source>
</evidence>
<dbReference type="InterPro" id="IPR008978">
    <property type="entry name" value="HSP20-like_chaperone"/>
</dbReference>
<feature type="domain" description="SHSP" evidence="1">
    <location>
        <begin position="39"/>
        <end position="147"/>
    </location>
</feature>
<gene>
    <name evidence="2" type="ORF">METZ01_LOCUS410315</name>
</gene>
<reference evidence="2" key="1">
    <citation type="submission" date="2018-05" db="EMBL/GenBank/DDBJ databases">
        <authorList>
            <person name="Lanie J.A."/>
            <person name="Ng W.-L."/>
            <person name="Kazmierczak K.M."/>
            <person name="Andrzejewski T.M."/>
            <person name="Davidsen T.M."/>
            <person name="Wayne K.J."/>
            <person name="Tettelin H."/>
            <person name="Glass J.I."/>
            <person name="Rusch D."/>
            <person name="Podicherti R."/>
            <person name="Tsui H.-C.T."/>
            <person name="Winkler M.E."/>
        </authorList>
    </citation>
    <scope>NUCLEOTIDE SEQUENCE</scope>
</reference>